<dbReference type="InterPro" id="IPR000719">
    <property type="entry name" value="Prot_kinase_dom"/>
</dbReference>
<feature type="domain" description="Protein kinase" evidence="3">
    <location>
        <begin position="521"/>
        <end position="777"/>
    </location>
</feature>
<proteinExistence type="predicted"/>
<feature type="region of interest" description="Disordered" evidence="2">
    <location>
        <begin position="426"/>
        <end position="461"/>
    </location>
</feature>
<evidence type="ECO:0000259" key="3">
    <source>
        <dbReference type="PROSITE" id="PS50011"/>
    </source>
</evidence>
<dbReference type="SUPFAM" id="SSF56112">
    <property type="entry name" value="Protein kinase-like (PK-like)"/>
    <property type="match status" value="1"/>
</dbReference>
<dbReference type="PANTHER" id="PTHR13954">
    <property type="entry name" value="IRE1-RELATED"/>
    <property type="match status" value="1"/>
</dbReference>
<comment type="caution">
    <text evidence="4">The sequence shown here is derived from an EMBL/GenBank/DDBJ whole genome shotgun (WGS) entry which is preliminary data.</text>
</comment>
<reference evidence="4" key="1">
    <citation type="submission" date="2021-02" db="EMBL/GenBank/DDBJ databases">
        <title>Comparative genomics reveals that relaxation of natural selection precedes convergent phenotypic evolution of cavefish.</title>
        <authorList>
            <person name="Peng Z."/>
        </authorList>
    </citation>
    <scope>NUCLEOTIDE SEQUENCE</scope>
    <source>
        <tissue evidence="4">Muscle</tissue>
    </source>
</reference>
<dbReference type="SUPFAM" id="SSF48403">
    <property type="entry name" value="Ankyrin repeat"/>
    <property type="match status" value="1"/>
</dbReference>
<dbReference type="GO" id="GO:0051082">
    <property type="term" value="F:unfolded protein binding"/>
    <property type="evidence" value="ECO:0007669"/>
    <property type="project" value="TreeGrafter"/>
</dbReference>
<dbReference type="Proteomes" id="UP001059041">
    <property type="component" value="Linkage Group LG1"/>
</dbReference>
<sequence>MAFQIQVPFPVPFPLVTRKTDPLIQCIIDNKLQRLKKLIRGKDINGVYPSEVWEDDVTLLTAAVICKNKEICSYLIKESADPNKLSTNRLAPLHYAGCTRGVSLSIVKRLLAAKANPDGHDIQIFTPLQYAVDHNRDDIVKALLETGASASRNYGGNQVLDKKMDDMIHRLSSQNKDFEKVQIFFSFSCAVSKKPQTEVFSIYKAHFLKEHPFTHTLLFEEYFSVIGAGAEQYQQSAIKWLKDTKSADKYIEDVIKRFPRILKRSWTVAFNCLNAALCVSERLSPQIFNELVPILTNSVQPFGNAHGDRVNQLIPTVLDVMMQKTYKQKLNISHSVYENVCNGLMPLTKANSSQISLVTYGVFAQINDFAPEVVAKCGLSPVPERILNAAEIKMDETMKEKLQNLNTSLGDPSSFSAVDRICEENAVSPSTTKQKKKKKNQKKLESQVGEKEDEEKQSFPDTMTSIEETKSSVQPFTPPVENLPAERRWHPISRRWNEQFEKLSKIDTSKASPLRSYTLVLADEFKIAKGSDGTQVFLGLRDDGTEVAVKRMLKSNYQDLKNEETFLRLPELDSPSIVRYIDFAEDDNFGYLILQLCEYTLEEYIQDHLPDDSSQRTCVLKELVREVLCSLQVLHSQQTKVLHRDIKPQNVLIDIRGKAKLADFGISRRLKPSETTLRTSIAGTKFWKAKEAIDEKSNRGYKRSSDIQVAGMLVYYILSSGHHPFGKGPFCEVNILQGKYTLEHLEDDVAKDLVEWMINEDPEKRLTVDQTLAHPFFWNDERYST</sequence>
<dbReference type="Gene3D" id="1.25.40.20">
    <property type="entry name" value="Ankyrin repeat-containing domain"/>
    <property type="match status" value="1"/>
</dbReference>
<dbReference type="PROSITE" id="PS50011">
    <property type="entry name" value="PROTEIN_KINASE_DOM"/>
    <property type="match status" value="1"/>
</dbReference>
<dbReference type="GO" id="GO:0005524">
    <property type="term" value="F:ATP binding"/>
    <property type="evidence" value="ECO:0007669"/>
    <property type="project" value="InterPro"/>
</dbReference>
<accession>A0A9W8CCE0</accession>
<dbReference type="InterPro" id="IPR002110">
    <property type="entry name" value="Ankyrin_rpt"/>
</dbReference>
<dbReference type="Pfam" id="PF12796">
    <property type="entry name" value="Ank_2"/>
    <property type="match status" value="1"/>
</dbReference>
<dbReference type="InterPro" id="IPR008271">
    <property type="entry name" value="Ser/Thr_kinase_AS"/>
</dbReference>
<dbReference type="PANTHER" id="PTHR13954:SF28">
    <property type="match status" value="1"/>
</dbReference>
<gene>
    <name evidence="4" type="ORF">IRJ41_012141</name>
</gene>
<organism evidence="4 5">
    <name type="scientific">Triplophysa rosa</name>
    <name type="common">Cave loach</name>
    <dbReference type="NCBI Taxonomy" id="992332"/>
    <lineage>
        <taxon>Eukaryota</taxon>
        <taxon>Metazoa</taxon>
        <taxon>Chordata</taxon>
        <taxon>Craniata</taxon>
        <taxon>Vertebrata</taxon>
        <taxon>Euteleostomi</taxon>
        <taxon>Actinopterygii</taxon>
        <taxon>Neopterygii</taxon>
        <taxon>Teleostei</taxon>
        <taxon>Ostariophysi</taxon>
        <taxon>Cypriniformes</taxon>
        <taxon>Nemacheilidae</taxon>
        <taxon>Triplophysa</taxon>
    </lineage>
</organism>
<dbReference type="GO" id="GO:0036498">
    <property type="term" value="P:IRE1-mediated unfolded protein response"/>
    <property type="evidence" value="ECO:0007669"/>
    <property type="project" value="TreeGrafter"/>
</dbReference>
<dbReference type="SMART" id="SM00248">
    <property type="entry name" value="ANK"/>
    <property type="match status" value="3"/>
</dbReference>
<dbReference type="PROSITE" id="PS50088">
    <property type="entry name" value="ANK_REPEAT"/>
    <property type="match status" value="1"/>
</dbReference>
<dbReference type="AlphaFoldDB" id="A0A9W8CCE0"/>
<dbReference type="Pfam" id="PF00069">
    <property type="entry name" value="Pkinase"/>
    <property type="match status" value="1"/>
</dbReference>
<dbReference type="GO" id="GO:0004521">
    <property type="term" value="F:RNA endonuclease activity"/>
    <property type="evidence" value="ECO:0007669"/>
    <property type="project" value="InterPro"/>
</dbReference>
<dbReference type="GO" id="GO:1990604">
    <property type="term" value="C:IRE1-TRAF2-ASK1 complex"/>
    <property type="evidence" value="ECO:0007669"/>
    <property type="project" value="TreeGrafter"/>
</dbReference>
<dbReference type="SMART" id="SM00220">
    <property type="entry name" value="S_TKc"/>
    <property type="match status" value="1"/>
</dbReference>
<feature type="compositionally biased region" description="Basic and acidic residues" evidence="2">
    <location>
        <begin position="442"/>
        <end position="458"/>
    </location>
</feature>
<protein>
    <recommendedName>
        <fullName evidence="3">Protein kinase domain-containing protein</fullName>
    </recommendedName>
</protein>
<evidence type="ECO:0000256" key="1">
    <source>
        <dbReference type="PROSITE-ProRule" id="PRU00023"/>
    </source>
</evidence>
<name>A0A9W8CCE0_TRIRA</name>
<dbReference type="PROSITE" id="PS50297">
    <property type="entry name" value="ANK_REP_REGION"/>
    <property type="match status" value="1"/>
</dbReference>
<dbReference type="GO" id="GO:0004674">
    <property type="term" value="F:protein serine/threonine kinase activity"/>
    <property type="evidence" value="ECO:0007669"/>
    <property type="project" value="InterPro"/>
</dbReference>
<feature type="repeat" description="ANK" evidence="1">
    <location>
        <begin position="123"/>
        <end position="155"/>
    </location>
</feature>
<keyword evidence="1" id="KW-0040">ANK repeat</keyword>
<evidence type="ECO:0000256" key="2">
    <source>
        <dbReference type="SAM" id="MobiDB-lite"/>
    </source>
</evidence>
<evidence type="ECO:0000313" key="5">
    <source>
        <dbReference type="Proteomes" id="UP001059041"/>
    </source>
</evidence>
<dbReference type="PROSITE" id="PS00108">
    <property type="entry name" value="PROTEIN_KINASE_ST"/>
    <property type="match status" value="1"/>
</dbReference>
<keyword evidence="5" id="KW-1185">Reference proteome</keyword>
<dbReference type="InterPro" id="IPR036770">
    <property type="entry name" value="Ankyrin_rpt-contain_sf"/>
</dbReference>
<dbReference type="GO" id="GO:0070059">
    <property type="term" value="P:intrinsic apoptotic signaling pathway in response to endoplasmic reticulum stress"/>
    <property type="evidence" value="ECO:0007669"/>
    <property type="project" value="TreeGrafter"/>
</dbReference>
<dbReference type="EMBL" id="JAFHDT010000001">
    <property type="protein sequence ID" value="KAI7814304.1"/>
    <property type="molecule type" value="Genomic_DNA"/>
</dbReference>
<dbReference type="InterPro" id="IPR045133">
    <property type="entry name" value="IRE1/2-like"/>
</dbReference>
<dbReference type="Gene3D" id="1.10.510.10">
    <property type="entry name" value="Transferase(Phosphotransferase) domain 1"/>
    <property type="match status" value="1"/>
</dbReference>
<dbReference type="InterPro" id="IPR011009">
    <property type="entry name" value="Kinase-like_dom_sf"/>
</dbReference>
<evidence type="ECO:0000313" key="4">
    <source>
        <dbReference type="EMBL" id="KAI7814304.1"/>
    </source>
</evidence>